<feature type="chain" id="PRO_5028952679" evidence="1">
    <location>
        <begin position="24"/>
        <end position="146"/>
    </location>
</feature>
<name>A0A7E4V0M0_PANRE</name>
<dbReference type="Proteomes" id="UP000492821">
    <property type="component" value="Unassembled WGS sequence"/>
</dbReference>
<proteinExistence type="predicted"/>
<dbReference type="WBParaSite" id="Pan_g15115.t1">
    <property type="protein sequence ID" value="Pan_g15115.t1"/>
    <property type="gene ID" value="Pan_g15115"/>
</dbReference>
<evidence type="ECO:0000256" key="1">
    <source>
        <dbReference type="SAM" id="SignalP"/>
    </source>
</evidence>
<reference evidence="2" key="1">
    <citation type="journal article" date="2013" name="Genetics">
        <title>The draft genome and transcriptome of Panagrellus redivivus are shaped by the harsh demands of a free-living lifestyle.</title>
        <authorList>
            <person name="Srinivasan J."/>
            <person name="Dillman A.R."/>
            <person name="Macchietto M.G."/>
            <person name="Heikkinen L."/>
            <person name="Lakso M."/>
            <person name="Fracchia K.M."/>
            <person name="Antoshechkin I."/>
            <person name="Mortazavi A."/>
            <person name="Wong G."/>
            <person name="Sternberg P.W."/>
        </authorList>
    </citation>
    <scope>NUCLEOTIDE SEQUENCE [LARGE SCALE GENOMIC DNA]</scope>
    <source>
        <strain evidence="2">MT8872</strain>
    </source>
</reference>
<evidence type="ECO:0000313" key="2">
    <source>
        <dbReference type="Proteomes" id="UP000492821"/>
    </source>
</evidence>
<accession>A0A7E4V0M0</accession>
<organism evidence="2 3">
    <name type="scientific">Panagrellus redivivus</name>
    <name type="common">Microworm</name>
    <dbReference type="NCBI Taxonomy" id="6233"/>
    <lineage>
        <taxon>Eukaryota</taxon>
        <taxon>Metazoa</taxon>
        <taxon>Ecdysozoa</taxon>
        <taxon>Nematoda</taxon>
        <taxon>Chromadorea</taxon>
        <taxon>Rhabditida</taxon>
        <taxon>Tylenchina</taxon>
        <taxon>Panagrolaimomorpha</taxon>
        <taxon>Panagrolaimoidea</taxon>
        <taxon>Panagrolaimidae</taxon>
        <taxon>Panagrellus</taxon>
    </lineage>
</organism>
<dbReference type="AlphaFoldDB" id="A0A7E4V0M0"/>
<protein>
    <submittedName>
        <fullName evidence="3">TNFR-Cys domain-containing protein</fullName>
    </submittedName>
</protein>
<keyword evidence="1" id="KW-0732">Signal</keyword>
<sequence>MTPFRWTFLPIMLFVCLMCVVSGKPSSSGCKHHFFFDYELRTCKSCHLQCSTCSSFGTSITMNECHCRNSAFRNSTDLICIDNCFIQKEESGESACIEWNRLSVLEQVEFAQNKENQETVGFALTEAKLLMLLSAILLCCCFCCYP</sequence>
<reference evidence="3" key="2">
    <citation type="submission" date="2020-10" db="UniProtKB">
        <authorList>
            <consortium name="WormBaseParasite"/>
        </authorList>
    </citation>
    <scope>IDENTIFICATION</scope>
</reference>
<keyword evidence="2" id="KW-1185">Reference proteome</keyword>
<evidence type="ECO:0000313" key="3">
    <source>
        <dbReference type="WBParaSite" id="Pan_g15115.t1"/>
    </source>
</evidence>
<feature type="signal peptide" evidence="1">
    <location>
        <begin position="1"/>
        <end position="23"/>
    </location>
</feature>